<name>A0A2M8KS44_9BACT</name>
<dbReference type="Pfam" id="PF13489">
    <property type="entry name" value="Methyltransf_23"/>
    <property type="match status" value="1"/>
</dbReference>
<evidence type="ECO:0008006" key="3">
    <source>
        <dbReference type="Google" id="ProtNLM"/>
    </source>
</evidence>
<dbReference type="CDD" id="cd02440">
    <property type="entry name" value="AdoMet_MTases"/>
    <property type="match status" value="1"/>
</dbReference>
<reference evidence="2" key="1">
    <citation type="submission" date="2017-09" db="EMBL/GenBank/DDBJ databases">
        <title>Depth-based differentiation of microbial function through sediment-hosted aquifers and enrichment of novel symbionts in the deep terrestrial subsurface.</title>
        <authorList>
            <person name="Probst A.J."/>
            <person name="Ladd B."/>
            <person name="Jarett J.K."/>
            <person name="Geller-Mcgrath D.E."/>
            <person name="Sieber C.M.K."/>
            <person name="Emerson J.B."/>
            <person name="Anantharaman K."/>
            <person name="Thomas B.C."/>
            <person name="Malmstrom R."/>
            <person name="Stieglmeier M."/>
            <person name="Klingl A."/>
            <person name="Woyke T."/>
            <person name="Ryan C.M."/>
            <person name="Banfield J.F."/>
        </authorList>
    </citation>
    <scope>NUCLEOTIDE SEQUENCE [LARGE SCALE GENOMIC DNA]</scope>
</reference>
<dbReference type="PANTHER" id="PTHR43861:SF6">
    <property type="entry name" value="METHYLTRANSFERASE TYPE 11"/>
    <property type="match status" value="1"/>
</dbReference>
<comment type="caution">
    <text evidence="1">The sequence shown here is derived from an EMBL/GenBank/DDBJ whole genome shotgun (WGS) entry which is preliminary data.</text>
</comment>
<protein>
    <recommendedName>
        <fullName evidence="3">Methyltransferase type 11 domain-containing protein</fullName>
    </recommendedName>
</protein>
<evidence type="ECO:0000313" key="2">
    <source>
        <dbReference type="Proteomes" id="UP000229554"/>
    </source>
</evidence>
<accession>A0A2M8KS44</accession>
<dbReference type="PANTHER" id="PTHR43861">
    <property type="entry name" value="TRANS-ACONITATE 2-METHYLTRANSFERASE-RELATED"/>
    <property type="match status" value="1"/>
</dbReference>
<evidence type="ECO:0000313" key="1">
    <source>
        <dbReference type="EMBL" id="PJE62731.1"/>
    </source>
</evidence>
<dbReference type="AlphaFoldDB" id="A0A2M8KS44"/>
<dbReference type="Proteomes" id="UP000229554">
    <property type="component" value="Unassembled WGS sequence"/>
</dbReference>
<dbReference type="SUPFAM" id="SSF53335">
    <property type="entry name" value="S-adenosyl-L-methionine-dependent methyltransferases"/>
    <property type="match status" value="1"/>
</dbReference>
<proteinExistence type="predicted"/>
<sequence length="300" mass="34333">MHKTTCPLCNSKDNYKVLYKANFSKSNISVKTFSARRLPDRIHYQIVQCKKDGLVRSNPIMDTRILESLYQKSDFTYAEELEQLTMTYLHEILPVISHNKQSSILEIGCGNGFILSALQKKGYQHVFGIEPSKNAIAQADAKIRKKITRNILKKNVFPARSFDYILCFQTLDHIPNPNIFLSICHSLLKKNGIIIFFLHNVQSVSSRLLKEKSPIIDIEHTFLYAPNTLTELVKKNAFSVISLHKPFNYVSLRHILYLAPLPKSFKSKVLSHQSKLLQTVLKLSLWLPLGNICIIAQKHA</sequence>
<dbReference type="EMBL" id="PFED01000134">
    <property type="protein sequence ID" value="PJE62731.1"/>
    <property type="molecule type" value="Genomic_DNA"/>
</dbReference>
<organism evidence="1 2">
    <name type="scientific">Candidatus Roizmanbacteria bacterium CG10_big_fil_rev_8_21_14_0_10_39_6</name>
    <dbReference type="NCBI Taxonomy" id="1974853"/>
    <lineage>
        <taxon>Bacteria</taxon>
        <taxon>Candidatus Roizmaniibacteriota</taxon>
    </lineage>
</organism>
<dbReference type="Gene3D" id="3.40.50.150">
    <property type="entry name" value="Vaccinia Virus protein VP39"/>
    <property type="match status" value="1"/>
</dbReference>
<dbReference type="InterPro" id="IPR029063">
    <property type="entry name" value="SAM-dependent_MTases_sf"/>
</dbReference>
<gene>
    <name evidence="1" type="ORF">COU88_03345</name>
</gene>